<evidence type="ECO:0000313" key="2">
    <source>
        <dbReference type="Proteomes" id="UP001596432"/>
    </source>
</evidence>
<dbReference type="EMBL" id="JBHTAS010000001">
    <property type="protein sequence ID" value="MFC7140106.1"/>
    <property type="molecule type" value="Genomic_DNA"/>
</dbReference>
<protein>
    <recommendedName>
        <fullName evidence="3">Amphi-Trp domain-containing protein</fullName>
    </recommendedName>
</protein>
<evidence type="ECO:0008006" key="3">
    <source>
        <dbReference type="Google" id="ProtNLM"/>
    </source>
</evidence>
<dbReference type="GeneID" id="78820381"/>
<dbReference type="Proteomes" id="UP001596432">
    <property type="component" value="Unassembled WGS sequence"/>
</dbReference>
<reference evidence="1 2" key="1">
    <citation type="journal article" date="2019" name="Int. J. Syst. Evol. Microbiol.">
        <title>The Global Catalogue of Microorganisms (GCM) 10K type strain sequencing project: providing services to taxonomists for standard genome sequencing and annotation.</title>
        <authorList>
            <consortium name="The Broad Institute Genomics Platform"/>
            <consortium name="The Broad Institute Genome Sequencing Center for Infectious Disease"/>
            <person name="Wu L."/>
            <person name="Ma J."/>
        </authorList>
    </citation>
    <scope>NUCLEOTIDE SEQUENCE [LARGE SCALE GENOMIC DNA]</scope>
    <source>
        <strain evidence="1 2">XZYJT29</strain>
    </source>
</reference>
<evidence type="ECO:0000313" key="1">
    <source>
        <dbReference type="EMBL" id="MFC7140106.1"/>
    </source>
</evidence>
<sequence>MTDDPLHERMAEYETAAEEAAERARERDDIARDVGDRLAEEIAEAVAEAGVNVEHTERSRDGHRHRFTARLDRAALVAALTESLPGGFVVSHVNEDGSLSVEWTGDRKTPSKREHGAVLKAIVAEETVTDDDGLIESVPTRERVLARAVELGVDEGDAADRLDRLATLDVVDIADGRVYPDENFSRY</sequence>
<dbReference type="RefSeq" id="WP_274325673.1">
    <property type="nucleotide sequence ID" value="NZ_CP118158.1"/>
</dbReference>
<dbReference type="AlphaFoldDB" id="A0ABD5Y1K3"/>
<name>A0ABD5Y1K3_9EURY</name>
<keyword evidence="2" id="KW-1185">Reference proteome</keyword>
<organism evidence="1 2">
    <name type="scientific">Halosimplex aquaticum</name>
    <dbReference type="NCBI Taxonomy" id="3026162"/>
    <lineage>
        <taxon>Archaea</taxon>
        <taxon>Methanobacteriati</taxon>
        <taxon>Methanobacteriota</taxon>
        <taxon>Stenosarchaea group</taxon>
        <taxon>Halobacteria</taxon>
        <taxon>Halobacteriales</taxon>
        <taxon>Haloarculaceae</taxon>
        <taxon>Halosimplex</taxon>
    </lineage>
</organism>
<accession>A0ABD5Y1K3</accession>
<proteinExistence type="predicted"/>
<gene>
    <name evidence="1" type="ORF">ACFQMA_09700</name>
</gene>
<comment type="caution">
    <text evidence="1">The sequence shown here is derived from an EMBL/GenBank/DDBJ whole genome shotgun (WGS) entry which is preliminary data.</text>
</comment>